<feature type="signal peptide" evidence="1">
    <location>
        <begin position="1"/>
        <end position="22"/>
    </location>
</feature>
<organism evidence="2 3">
    <name type="scientific">Strongyloides venezuelensis</name>
    <name type="common">Threadworm</name>
    <dbReference type="NCBI Taxonomy" id="75913"/>
    <lineage>
        <taxon>Eukaryota</taxon>
        <taxon>Metazoa</taxon>
        <taxon>Ecdysozoa</taxon>
        <taxon>Nematoda</taxon>
        <taxon>Chromadorea</taxon>
        <taxon>Rhabditida</taxon>
        <taxon>Tylenchina</taxon>
        <taxon>Panagrolaimomorpha</taxon>
        <taxon>Strongyloidoidea</taxon>
        <taxon>Strongyloididae</taxon>
        <taxon>Strongyloides</taxon>
    </lineage>
</organism>
<evidence type="ECO:0000313" key="3">
    <source>
        <dbReference type="WBParaSite" id="SVE_0359400.1"/>
    </source>
</evidence>
<dbReference type="Proteomes" id="UP000035680">
    <property type="component" value="Unassembled WGS sequence"/>
</dbReference>
<proteinExistence type="predicted"/>
<evidence type="ECO:0000313" key="2">
    <source>
        <dbReference type="Proteomes" id="UP000035680"/>
    </source>
</evidence>
<dbReference type="PANTHER" id="PTHR31562">
    <property type="entry name" value="PROTEIN CBG18972"/>
    <property type="match status" value="1"/>
</dbReference>
<feature type="chain" id="PRO_5005329328" evidence="1">
    <location>
        <begin position="23"/>
        <end position="411"/>
    </location>
</feature>
<reference evidence="3" key="2">
    <citation type="submission" date="2015-08" db="UniProtKB">
        <authorList>
            <consortium name="WormBaseParasite"/>
        </authorList>
    </citation>
    <scope>IDENTIFICATION</scope>
</reference>
<name>A0A0K0F458_STRVS</name>
<protein>
    <submittedName>
        <fullName evidence="3">Nucleotid_trans domain-containing protein</fullName>
    </submittedName>
</protein>
<evidence type="ECO:0000256" key="1">
    <source>
        <dbReference type="SAM" id="SignalP"/>
    </source>
</evidence>
<accession>A0A0K0F458</accession>
<sequence>MERLNLLFFNLFFILLYNGAFSKTKYLSKVVIDPSNVSLVIGEQFTSKKKSKQNYKIHIVTIVPNDIISDYSLAINSVYCYALQYNYNYKLLNSNKEKEYTKNCRQDDFMYQRHCILLNYITMRTNHSDIILFLDADMAVINPNQLIENFMQKKNEEILFYERMYNHEIMAGSYFIKNNAYGLKFLRNWSNYDFQKPNSFDGSDNVGLHNVFIDMFVTKNVTREYNKCKELWKRSKNFNDLRIYVACLRVIINNNSEKIVDDKNLNAFEIDAYSYDNGKVKVVKKLSKQKWARDIWLEASKWSSQDFFLHDVKLKNLNSSNFRTWTSPWRNLFFNISKCQDDDYHENWIYNTELVKSRRYMKSQLREYYLKINDKFRRDVIEGRRILSRHRIIKKRKSINSIFKNHLKILF</sequence>
<keyword evidence="1" id="KW-0732">Signal</keyword>
<dbReference type="STRING" id="75913.A0A0K0F458"/>
<keyword evidence="2" id="KW-1185">Reference proteome</keyword>
<dbReference type="InterPro" id="IPR004988">
    <property type="entry name" value="DUF273"/>
</dbReference>
<dbReference type="PANTHER" id="PTHR31562:SF4">
    <property type="entry name" value="DUF268 DOMAIN-CONTAINING PROTEIN-RELATED"/>
    <property type="match status" value="1"/>
</dbReference>
<dbReference type="Pfam" id="PF03314">
    <property type="entry name" value="DUF273"/>
    <property type="match status" value="1"/>
</dbReference>
<dbReference type="InterPro" id="IPR029044">
    <property type="entry name" value="Nucleotide-diphossugar_trans"/>
</dbReference>
<dbReference type="WBParaSite" id="SVE_0359400.1">
    <property type="protein sequence ID" value="SVE_0359400.1"/>
    <property type="gene ID" value="SVE_0359400"/>
</dbReference>
<reference evidence="2" key="1">
    <citation type="submission" date="2014-07" db="EMBL/GenBank/DDBJ databases">
        <authorList>
            <person name="Martin A.A"/>
            <person name="De Silva N."/>
        </authorList>
    </citation>
    <scope>NUCLEOTIDE SEQUENCE</scope>
</reference>
<dbReference type="AlphaFoldDB" id="A0A0K0F458"/>
<dbReference type="Gene3D" id="3.90.550.10">
    <property type="entry name" value="Spore Coat Polysaccharide Biosynthesis Protein SpsA, Chain A"/>
    <property type="match status" value="1"/>
</dbReference>